<sequence>MKSTPSRFFPKVLRICFSSVIVRFLRDILKCTSEFKLPRIEFFVIFISNRRFEISESGYSFNKNRFNGIL</sequence>
<protein>
    <recommendedName>
        <fullName evidence="3">Lipoprotein</fullName>
    </recommendedName>
</protein>
<evidence type="ECO:0000313" key="2">
    <source>
        <dbReference type="Proteomes" id="UP000094669"/>
    </source>
</evidence>
<evidence type="ECO:0000313" key="1">
    <source>
        <dbReference type="EMBL" id="PNV75612.1"/>
    </source>
</evidence>
<organism evidence="1 2">
    <name type="scientific">Leptospira inadai serovar Lyme</name>
    <dbReference type="NCBI Taxonomy" id="293084"/>
    <lineage>
        <taxon>Bacteria</taxon>
        <taxon>Pseudomonadati</taxon>
        <taxon>Spirochaetota</taxon>
        <taxon>Spirochaetia</taxon>
        <taxon>Leptospirales</taxon>
        <taxon>Leptospiraceae</taxon>
        <taxon>Leptospira</taxon>
    </lineage>
</organism>
<dbReference type="Proteomes" id="UP000094669">
    <property type="component" value="Unassembled WGS sequence"/>
</dbReference>
<reference evidence="1" key="1">
    <citation type="submission" date="2018-01" db="EMBL/GenBank/DDBJ databases">
        <title>Genomic characterization of Leptospira inadai serogroup Lyme isolated from captured rat in Brazil and comparative analysis with human reference strain.</title>
        <authorList>
            <person name="Moreno L.Z."/>
            <person name="Loureiro A.P."/>
            <person name="Miraglia F."/>
            <person name="Kremer F.S."/>
            <person name="Eslabao M.R."/>
            <person name="Dellagostin O.A."/>
            <person name="Lilenbaum W."/>
            <person name="Moreno A.M."/>
        </authorList>
    </citation>
    <scope>NUCLEOTIDE SEQUENCE [LARGE SCALE GENOMIC DNA]</scope>
    <source>
        <strain evidence="1">M34/99</strain>
    </source>
</reference>
<evidence type="ECO:0008006" key="3">
    <source>
        <dbReference type="Google" id="ProtNLM"/>
    </source>
</evidence>
<accession>A0ABX4YK03</accession>
<gene>
    <name evidence="1" type="ORF">BES34_008285</name>
</gene>
<comment type="caution">
    <text evidence="1">The sequence shown here is derived from an EMBL/GenBank/DDBJ whole genome shotgun (WGS) entry which is preliminary data.</text>
</comment>
<keyword evidence="2" id="KW-1185">Reference proteome</keyword>
<name>A0ABX4YK03_9LEPT</name>
<dbReference type="EMBL" id="MCRM02000006">
    <property type="protein sequence ID" value="PNV75612.1"/>
    <property type="molecule type" value="Genomic_DNA"/>
</dbReference>
<proteinExistence type="predicted"/>